<gene>
    <name evidence="3" type="ORF">CALCODRAFT_489070</name>
</gene>
<reference evidence="3 4" key="1">
    <citation type="journal article" date="2016" name="Mol. Biol. Evol.">
        <title>Comparative Genomics of Early-Diverging Mushroom-Forming Fungi Provides Insights into the Origins of Lignocellulose Decay Capabilities.</title>
        <authorList>
            <person name="Nagy L.G."/>
            <person name="Riley R."/>
            <person name="Tritt A."/>
            <person name="Adam C."/>
            <person name="Daum C."/>
            <person name="Floudas D."/>
            <person name="Sun H."/>
            <person name="Yadav J.S."/>
            <person name="Pangilinan J."/>
            <person name="Larsson K.H."/>
            <person name="Matsuura K."/>
            <person name="Barry K."/>
            <person name="Labutti K."/>
            <person name="Kuo R."/>
            <person name="Ohm R.A."/>
            <person name="Bhattacharya S.S."/>
            <person name="Shirouzu T."/>
            <person name="Yoshinaga Y."/>
            <person name="Martin F.M."/>
            <person name="Grigoriev I.V."/>
            <person name="Hibbett D.S."/>
        </authorList>
    </citation>
    <scope>NUCLEOTIDE SEQUENCE [LARGE SCALE GENOMIC DNA]</scope>
    <source>
        <strain evidence="3 4">HHB12733</strain>
    </source>
</reference>
<dbReference type="InterPro" id="IPR007199">
    <property type="entry name" value="Rep_factor-A_N"/>
</dbReference>
<dbReference type="OrthoDB" id="3416771at2759"/>
<organism evidence="3 4">
    <name type="scientific">Calocera cornea HHB12733</name>
    <dbReference type="NCBI Taxonomy" id="1353952"/>
    <lineage>
        <taxon>Eukaryota</taxon>
        <taxon>Fungi</taxon>
        <taxon>Dikarya</taxon>
        <taxon>Basidiomycota</taxon>
        <taxon>Agaricomycotina</taxon>
        <taxon>Dacrymycetes</taxon>
        <taxon>Dacrymycetales</taxon>
        <taxon>Dacrymycetaceae</taxon>
        <taxon>Calocera</taxon>
    </lineage>
</organism>
<sequence>MPITLSKGTCKGLLTGKALSAPLVQIVQMTKFEEDGRPTQWLLEVSDGFASLPVMLSVGLNGLVESKKLRLRTIMEIKEHVCREYWGFRVVIIKAIAATGQFNRVIGHAKPLDVSCGTDEAELHVLAVLSSKPLRAVTVHMDDDAESLESFESDNMDVKDPLLDDLNNSQMGDDSSVEGSIGDVGVLPEREG</sequence>
<dbReference type="EMBL" id="KV424315">
    <property type="protein sequence ID" value="KZT47799.1"/>
    <property type="molecule type" value="Genomic_DNA"/>
</dbReference>
<keyword evidence="4" id="KW-1185">Reference proteome</keyword>
<dbReference type="AlphaFoldDB" id="A0A166MQ77"/>
<name>A0A166MQ77_9BASI</name>
<accession>A0A166MQ77</accession>
<evidence type="ECO:0000259" key="2">
    <source>
        <dbReference type="Pfam" id="PF04057"/>
    </source>
</evidence>
<dbReference type="SUPFAM" id="SSF50249">
    <property type="entry name" value="Nucleic acid-binding proteins"/>
    <property type="match status" value="1"/>
</dbReference>
<protein>
    <recommendedName>
        <fullName evidence="2">Replication factor-A protein 1 N-terminal domain-containing protein</fullName>
    </recommendedName>
</protein>
<feature type="region of interest" description="Disordered" evidence="1">
    <location>
        <begin position="152"/>
        <end position="192"/>
    </location>
</feature>
<evidence type="ECO:0000256" key="1">
    <source>
        <dbReference type="SAM" id="MobiDB-lite"/>
    </source>
</evidence>
<dbReference type="GO" id="GO:0006260">
    <property type="term" value="P:DNA replication"/>
    <property type="evidence" value="ECO:0007669"/>
    <property type="project" value="InterPro"/>
</dbReference>
<dbReference type="GO" id="GO:0003677">
    <property type="term" value="F:DNA binding"/>
    <property type="evidence" value="ECO:0007669"/>
    <property type="project" value="InterPro"/>
</dbReference>
<dbReference type="InParanoid" id="A0A166MQ77"/>
<dbReference type="Proteomes" id="UP000076842">
    <property type="component" value="Unassembled WGS sequence"/>
</dbReference>
<dbReference type="Pfam" id="PF04057">
    <property type="entry name" value="Rep-A_N"/>
    <property type="match status" value="1"/>
</dbReference>
<proteinExistence type="predicted"/>
<feature type="domain" description="Replication factor-A protein 1 N-terminal" evidence="2">
    <location>
        <begin position="6"/>
        <end position="96"/>
    </location>
</feature>
<dbReference type="InterPro" id="IPR012340">
    <property type="entry name" value="NA-bd_OB-fold"/>
</dbReference>
<dbReference type="GO" id="GO:0005634">
    <property type="term" value="C:nucleus"/>
    <property type="evidence" value="ECO:0007669"/>
    <property type="project" value="InterPro"/>
</dbReference>
<dbReference type="Gene3D" id="2.40.50.140">
    <property type="entry name" value="Nucleic acid-binding proteins"/>
    <property type="match status" value="1"/>
</dbReference>
<evidence type="ECO:0000313" key="4">
    <source>
        <dbReference type="Proteomes" id="UP000076842"/>
    </source>
</evidence>
<evidence type="ECO:0000313" key="3">
    <source>
        <dbReference type="EMBL" id="KZT47799.1"/>
    </source>
</evidence>